<proteinExistence type="predicted"/>
<dbReference type="OMA" id="DTIHAIW"/>
<evidence type="ECO:0000313" key="2">
    <source>
        <dbReference type="EnsemblPlants" id="AUR62002673-RA:cds"/>
    </source>
</evidence>
<dbReference type="InterPro" id="IPR026960">
    <property type="entry name" value="RVT-Znf"/>
</dbReference>
<feature type="domain" description="Reverse transcriptase zinc-binding" evidence="1">
    <location>
        <begin position="1"/>
        <end position="64"/>
    </location>
</feature>
<reference evidence="2" key="1">
    <citation type="journal article" date="2017" name="Nature">
        <title>The genome of Chenopodium quinoa.</title>
        <authorList>
            <person name="Jarvis D.E."/>
            <person name="Ho Y.S."/>
            <person name="Lightfoot D.J."/>
            <person name="Schmoeckel S.M."/>
            <person name="Li B."/>
            <person name="Borm T.J.A."/>
            <person name="Ohyanagi H."/>
            <person name="Mineta K."/>
            <person name="Michell C.T."/>
            <person name="Saber N."/>
            <person name="Kharbatia N.M."/>
            <person name="Rupper R.R."/>
            <person name="Sharp A.R."/>
            <person name="Dally N."/>
            <person name="Boughton B.A."/>
            <person name="Woo Y.H."/>
            <person name="Gao G."/>
            <person name="Schijlen E.G.W.M."/>
            <person name="Guo X."/>
            <person name="Momin A.A."/>
            <person name="Negrao S."/>
            <person name="Al-Babili S."/>
            <person name="Gehring C."/>
            <person name="Roessner U."/>
            <person name="Jung C."/>
            <person name="Murphy K."/>
            <person name="Arold S.T."/>
            <person name="Gojobori T."/>
            <person name="van der Linden C.G."/>
            <person name="van Loo E.N."/>
            <person name="Jellen E.N."/>
            <person name="Maughan P.J."/>
            <person name="Tester M."/>
        </authorList>
    </citation>
    <scope>NUCLEOTIDE SEQUENCE [LARGE SCALE GENOMIC DNA]</scope>
    <source>
        <strain evidence="2">cv. PI 614886</strain>
    </source>
</reference>
<dbReference type="AlphaFoldDB" id="A0A803KUG5"/>
<name>A0A803KUG5_CHEQI</name>
<reference evidence="2" key="2">
    <citation type="submission" date="2021-03" db="UniProtKB">
        <authorList>
            <consortium name="EnsemblPlants"/>
        </authorList>
    </citation>
    <scope>IDENTIFICATION</scope>
</reference>
<sequence>MVWNMEGPPKMRQFLWKACSGSLATLKRLYSRHIRDNNRCSLCNAALETIYHAIIGCPNVEQIWCCSSFSEISRDAPLSSFVELLLWIKSKMVEDYNKYNVATGGVSVRREVGSRSSWQRPRVEWTTVNTDVVVLSETVIGPGVVMRTDERKIITAGVSRVNGKFSVKEGKQWQQGSVSIWQRH</sequence>
<dbReference type="Pfam" id="PF13966">
    <property type="entry name" value="zf-RVT"/>
    <property type="match status" value="1"/>
</dbReference>
<dbReference type="Proteomes" id="UP000596660">
    <property type="component" value="Unplaced"/>
</dbReference>
<protein>
    <recommendedName>
        <fullName evidence="1">Reverse transcriptase zinc-binding domain-containing protein</fullName>
    </recommendedName>
</protein>
<dbReference type="Gramene" id="AUR62002673-RA">
    <property type="protein sequence ID" value="AUR62002673-RA:cds"/>
    <property type="gene ID" value="AUR62002673"/>
</dbReference>
<keyword evidence="3" id="KW-1185">Reference proteome</keyword>
<organism evidence="2 3">
    <name type="scientific">Chenopodium quinoa</name>
    <name type="common">Quinoa</name>
    <dbReference type="NCBI Taxonomy" id="63459"/>
    <lineage>
        <taxon>Eukaryota</taxon>
        <taxon>Viridiplantae</taxon>
        <taxon>Streptophyta</taxon>
        <taxon>Embryophyta</taxon>
        <taxon>Tracheophyta</taxon>
        <taxon>Spermatophyta</taxon>
        <taxon>Magnoliopsida</taxon>
        <taxon>eudicotyledons</taxon>
        <taxon>Gunneridae</taxon>
        <taxon>Pentapetalae</taxon>
        <taxon>Caryophyllales</taxon>
        <taxon>Chenopodiaceae</taxon>
        <taxon>Chenopodioideae</taxon>
        <taxon>Atripliceae</taxon>
        <taxon>Chenopodium</taxon>
    </lineage>
</organism>
<evidence type="ECO:0000313" key="3">
    <source>
        <dbReference type="Proteomes" id="UP000596660"/>
    </source>
</evidence>
<accession>A0A803KUG5</accession>
<dbReference type="EnsemblPlants" id="AUR62002673-RA">
    <property type="protein sequence ID" value="AUR62002673-RA:cds"/>
    <property type="gene ID" value="AUR62002673"/>
</dbReference>
<evidence type="ECO:0000259" key="1">
    <source>
        <dbReference type="Pfam" id="PF13966"/>
    </source>
</evidence>